<comment type="cofactor">
    <cofactor evidence="1">
        <name>FAD</name>
        <dbReference type="ChEBI" id="CHEBI:57692"/>
    </cofactor>
</comment>
<dbReference type="InterPro" id="IPR003953">
    <property type="entry name" value="FAD-dep_OxRdtase_2_FAD-bd"/>
</dbReference>
<dbReference type="PANTHER" id="PTHR43400:SF10">
    <property type="entry name" value="3-OXOSTEROID 1-DEHYDROGENASE"/>
    <property type="match status" value="1"/>
</dbReference>
<dbReference type="NCBIfam" id="NF005511">
    <property type="entry name" value="PRK07121.1-4"/>
    <property type="match status" value="1"/>
</dbReference>
<dbReference type="SUPFAM" id="SSF51905">
    <property type="entry name" value="FAD/NAD(P)-binding domain"/>
    <property type="match status" value="1"/>
</dbReference>
<comment type="caution">
    <text evidence="6">The sequence shown here is derived from an EMBL/GenBank/DDBJ whole genome shotgun (WGS) entry which is preliminary data.</text>
</comment>
<organism evidence="6 7">
    <name type="scientific">Stagnimonas aquatica</name>
    <dbReference type="NCBI Taxonomy" id="2689987"/>
    <lineage>
        <taxon>Bacteria</taxon>
        <taxon>Pseudomonadati</taxon>
        <taxon>Pseudomonadota</taxon>
        <taxon>Gammaproteobacteria</taxon>
        <taxon>Nevskiales</taxon>
        <taxon>Nevskiaceae</taxon>
        <taxon>Stagnimonas</taxon>
    </lineage>
</organism>
<accession>A0A3N0VH61</accession>
<dbReference type="EMBL" id="RJVO01000002">
    <property type="protein sequence ID" value="ROH92099.1"/>
    <property type="molecule type" value="Genomic_DNA"/>
</dbReference>
<sequence length="570" mass="60436">MSKQEQPGSEHWYSAVEAPEVLGDVDAGRWDESADFVVVGYGGAGVAAAIEAAERGLSVIALDRYEGGGSTALNGGIYYAGGGTAIQKQAGVEDSVEAMFQYLRGETQGVVSDATLRDFCEGSAASLDWLIERGVRFDATVYAKKTSYPPPGYHLYHSDSSLCAARAAVAKPAPRGHKVYSPSTAKAATGFGTALTDPLRAAAEKLGVRLHRHSEVRKLITDASGRVVGVSLWQIPASSPAYAEYARLQALANKYLLLLPPAFPGAGITMALSRRYAAKAAKLEARHRVERRIRARKGVCLSAGGFVFNRQMVDHHAPKYSAGMPLGNPGDDGSGIRLGQSVGGATERMQHMSAWRFVSPPSGMSWGMMVDGRGKRFSDETAYGAAIGYEIIEHCEGRAWIVFDARLYAEIQKQLKSDDLYPFQSGPAKLALMFARKKAPTLEALAAQCGLDAATLKAEVAAYNLAAEGQAADTYGKSAKDAWALQQGPYYALDISIHSRLFPLPTLSLGGLVVDERSGAVQRADGSAIPGLYAAGRNAVGICSHLYVSGLSAADCIYSGRRAAVAASSL</sequence>
<dbReference type="Gene3D" id="3.90.700.10">
    <property type="entry name" value="Succinate dehydrogenase/fumarate reductase flavoprotein, catalytic domain"/>
    <property type="match status" value="1"/>
</dbReference>
<dbReference type="Proteomes" id="UP000282106">
    <property type="component" value="Unassembled WGS sequence"/>
</dbReference>
<dbReference type="GO" id="GO:0008202">
    <property type="term" value="P:steroid metabolic process"/>
    <property type="evidence" value="ECO:0007669"/>
    <property type="project" value="UniProtKB-ARBA"/>
</dbReference>
<evidence type="ECO:0000256" key="3">
    <source>
        <dbReference type="ARBA" id="ARBA00022827"/>
    </source>
</evidence>
<dbReference type="InParanoid" id="A0A3N0VH61"/>
<dbReference type="Pfam" id="PF00890">
    <property type="entry name" value="FAD_binding_2"/>
    <property type="match status" value="1"/>
</dbReference>
<dbReference type="PANTHER" id="PTHR43400">
    <property type="entry name" value="FUMARATE REDUCTASE"/>
    <property type="match status" value="1"/>
</dbReference>
<evidence type="ECO:0000313" key="6">
    <source>
        <dbReference type="EMBL" id="ROH92099.1"/>
    </source>
</evidence>
<evidence type="ECO:0000256" key="2">
    <source>
        <dbReference type="ARBA" id="ARBA00022630"/>
    </source>
</evidence>
<dbReference type="AlphaFoldDB" id="A0A3N0VH61"/>
<evidence type="ECO:0000256" key="4">
    <source>
        <dbReference type="ARBA" id="ARBA00023002"/>
    </source>
</evidence>
<protein>
    <submittedName>
        <fullName evidence="6">FAD-binding protein</fullName>
    </submittedName>
</protein>
<reference evidence="6 7" key="1">
    <citation type="submission" date="2018-10" db="EMBL/GenBank/DDBJ databases">
        <authorList>
            <person name="Chen W.-M."/>
        </authorList>
    </citation>
    <scope>NUCLEOTIDE SEQUENCE [LARGE SCALE GENOMIC DNA]</scope>
    <source>
        <strain evidence="6 7">THS-13</strain>
    </source>
</reference>
<evidence type="ECO:0000256" key="1">
    <source>
        <dbReference type="ARBA" id="ARBA00001974"/>
    </source>
</evidence>
<dbReference type="RefSeq" id="WP_123211142.1">
    <property type="nucleotide sequence ID" value="NZ_RJVO01000002.1"/>
</dbReference>
<keyword evidence="2" id="KW-0285">Flavoprotein</keyword>
<feature type="domain" description="FAD-dependent oxidoreductase 2 FAD-binding" evidence="5">
    <location>
        <begin position="35"/>
        <end position="542"/>
    </location>
</feature>
<proteinExistence type="predicted"/>
<dbReference type="InterPro" id="IPR050315">
    <property type="entry name" value="FAD-oxidoreductase_2"/>
</dbReference>
<dbReference type="InterPro" id="IPR036188">
    <property type="entry name" value="FAD/NAD-bd_sf"/>
</dbReference>
<evidence type="ECO:0000259" key="5">
    <source>
        <dbReference type="Pfam" id="PF00890"/>
    </source>
</evidence>
<dbReference type="SUPFAM" id="SSF56425">
    <property type="entry name" value="Succinate dehydrogenase/fumarate reductase flavoprotein, catalytic domain"/>
    <property type="match status" value="1"/>
</dbReference>
<gene>
    <name evidence="6" type="ORF">ED208_06950</name>
</gene>
<keyword evidence="3" id="KW-0274">FAD</keyword>
<dbReference type="InterPro" id="IPR027477">
    <property type="entry name" value="Succ_DH/fumarate_Rdtase_cat_sf"/>
</dbReference>
<dbReference type="GO" id="GO:0016491">
    <property type="term" value="F:oxidoreductase activity"/>
    <property type="evidence" value="ECO:0007669"/>
    <property type="project" value="UniProtKB-KW"/>
</dbReference>
<keyword evidence="7" id="KW-1185">Reference proteome</keyword>
<keyword evidence="4" id="KW-0560">Oxidoreductase</keyword>
<evidence type="ECO:0000313" key="7">
    <source>
        <dbReference type="Proteomes" id="UP000282106"/>
    </source>
</evidence>
<dbReference type="Gene3D" id="3.50.50.60">
    <property type="entry name" value="FAD/NAD(P)-binding domain"/>
    <property type="match status" value="2"/>
</dbReference>
<name>A0A3N0VH61_9GAMM</name>